<sequence length="129" mass="14456">MVRRSREPKKCASPVPDDPFSPTASGFKRAKDGNPIPMSFERRFSNCPASPSMLPGVEALPKEVSQALRDSLVPGEYYAKSLTQYLGPFYNMPTKEQLPSGDTYFILQSMGRHRETGKRIFRNLGQLTV</sequence>
<keyword evidence="2" id="KW-1185">Reference proteome</keyword>
<dbReference type="WBParaSite" id="HCON_00159040-00001">
    <property type="protein sequence ID" value="HCON_00159040-00001"/>
    <property type="gene ID" value="HCON_00159040"/>
</dbReference>
<feature type="region of interest" description="Disordered" evidence="1">
    <location>
        <begin position="1"/>
        <end position="35"/>
    </location>
</feature>
<evidence type="ECO:0000313" key="2">
    <source>
        <dbReference type="Proteomes" id="UP000025227"/>
    </source>
</evidence>
<accession>A0A7I4Z177</accession>
<organism evidence="2 3">
    <name type="scientific">Haemonchus contortus</name>
    <name type="common">Barber pole worm</name>
    <dbReference type="NCBI Taxonomy" id="6289"/>
    <lineage>
        <taxon>Eukaryota</taxon>
        <taxon>Metazoa</taxon>
        <taxon>Ecdysozoa</taxon>
        <taxon>Nematoda</taxon>
        <taxon>Chromadorea</taxon>
        <taxon>Rhabditida</taxon>
        <taxon>Rhabditina</taxon>
        <taxon>Rhabditomorpha</taxon>
        <taxon>Strongyloidea</taxon>
        <taxon>Trichostrongylidae</taxon>
        <taxon>Haemonchus</taxon>
    </lineage>
</organism>
<reference evidence="3" key="1">
    <citation type="submission" date="2020-12" db="UniProtKB">
        <authorList>
            <consortium name="WormBaseParasite"/>
        </authorList>
    </citation>
    <scope>IDENTIFICATION</scope>
    <source>
        <strain evidence="3">MHco3</strain>
    </source>
</reference>
<evidence type="ECO:0000313" key="3">
    <source>
        <dbReference type="WBParaSite" id="HCON_00159040-00001"/>
    </source>
</evidence>
<protein>
    <submittedName>
        <fullName evidence="3">Histone deacetylase 14</fullName>
    </submittedName>
</protein>
<dbReference type="Proteomes" id="UP000025227">
    <property type="component" value="Unplaced"/>
</dbReference>
<proteinExistence type="predicted"/>
<evidence type="ECO:0000256" key="1">
    <source>
        <dbReference type="SAM" id="MobiDB-lite"/>
    </source>
</evidence>
<name>A0A7I4Z177_HAECO</name>
<dbReference type="OrthoDB" id="5796896at2759"/>
<feature type="compositionally biased region" description="Basic and acidic residues" evidence="1">
    <location>
        <begin position="1"/>
        <end position="10"/>
    </location>
</feature>
<dbReference type="AlphaFoldDB" id="A0A7I4Z177"/>
<dbReference type="OMA" id="MGRHRET"/>